<dbReference type="Proteomes" id="UP001178507">
    <property type="component" value="Unassembled WGS sequence"/>
</dbReference>
<comment type="caution">
    <text evidence="3">The sequence shown here is derived from an EMBL/GenBank/DDBJ whole genome shotgun (WGS) entry which is preliminary data.</text>
</comment>
<accession>A0AA36JF41</accession>
<evidence type="ECO:0000256" key="1">
    <source>
        <dbReference type="SAM" id="MobiDB-lite"/>
    </source>
</evidence>
<keyword evidence="2" id="KW-0812">Transmembrane</keyword>
<evidence type="ECO:0000256" key="2">
    <source>
        <dbReference type="SAM" id="Phobius"/>
    </source>
</evidence>
<evidence type="ECO:0008006" key="5">
    <source>
        <dbReference type="Google" id="ProtNLM"/>
    </source>
</evidence>
<dbReference type="EMBL" id="CAUJNA010003567">
    <property type="protein sequence ID" value="CAJ1405047.1"/>
    <property type="molecule type" value="Genomic_DNA"/>
</dbReference>
<keyword evidence="2" id="KW-0472">Membrane</keyword>
<sequence>MMLLLLLHVVLSWAQETPPPVTFEGRMSDDTKDAFAALFDEAFMQMMVDCQQLAGDTCDVTGLAESMIQVGNTLKNSFEACPMGCTHPPANCKDFWMAFESNPVALRNKCALTNNWPGVCTVFLRELQVRVADDTWELPVMCRLIDPGLNLERMPRCKVLAQMTAVNRLTLHDGGCAFSTRDECISNLCDVYSQFTWRMQPRNLIPERFKMPFDDSYVIQGCEGLVPLDMYNRRDECPKRLDILGFCDCLCPAMPDVVMLGVTDCPTIVDEYLMFGRLGVSNMTFDSLCETELCDAFNTQRLKPACRDTKLPGTMECIGMQIPKVMPEMSPCPWRNHSGEENIMECLNGHRCDIVKEGWYCCERHRGRAKCPLELPVMCDTLCSGITEYCCRTEGECTPRACPVILQRDLVYKQDTTTSTTTTPEGRDGNLGDQGLVLRLPQGSWAWLLVLVPLTGGLVLCCYVRRRNHKVDMEQENGDVSMGLQLDTFGFFHAYKAENRAREETRPRICIVMSELPDTRPLGLELVELRVVRVHPWGKKHGWQVGDIIVDIAGQKVTTFEELWERIQMERNRPPVRFTVERWNIATTAEEERAADLRDENVALQRKKRQLEEDREQRSKSRVASKTMMASTEPSGPRTLGPNALPGMAHGWDDEYEEDDDFSYYSDDDSRLQTFQSTSSFPTGNFKSRFTTAFQVLVKEDPKEKTPEKPDSEKPEPVFPQDLERRTFHKDKVVFTRDVWGRSVVKVMNPTKRSPD</sequence>
<reference evidence="3" key="1">
    <citation type="submission" date="2023-08" db="EMBL/GenBank/DDBJ databases">
        <authorList>
            <person name="Chen Y."/>
            <person name="Shah S."/>
            <person name="Dougan E. K."/>
            <person name="Thang M."/>
            <person name="Chan C."/>
        </authorList>
    </citation>
    <scope>NUCLEOTIDE SEQUENCE</scope>
</reference>
<proteinExistence type="predicted"/>
<feature type="compositionally biased region" description="Basic and acidic residues" evidence="1">
    <location>
        <begin position="610"/>
        <end position="619"/>
    </location>
</feature>
<evidence type="ECO:0000313" key="3">
    <source>
        <dbReference type="EMBL" id="CAJ1405047.1"/>
    </source>
</evidence>
<evidence type="ECO:0000313" key="4">
    <source>
        <dbReference type="Proteomes" id="UP001178507"/>
    </source>
</evidence>
<dbReference type="SUPFAM" id="SSF50156">
    <property type="entry name" value="PDZ domain-like"/>
    <property type="match status" value="1"/>
</dbReference>
<dbReference type="InterPro" id="IPR036034">
    <property type="entry name" value="PDZ_sf"/>
</dbReference>
<organism evidence="3 4">
    <name type="scientific">Effrenium voratum</name>
    <dbReference type="NCBI Taxonomy" id="2562239"/>
    <lineage>
        <taxon>Eukaryota</taxon>
        <taxon>Sar</taxon>
        <taxon>Alveolata</taxon>
        <taxon>Dinophyceae</taxon>
        <taxon>Suessiales</taxon>
        <taxon>Symbiodiniaceae</taxon>
        <taxon>Effrenium</taxon>
    </lineage>
</organism>
<protein>
    <recommendedName>
        <fullName evidence="5">PDZ domain-containing protein</fullName>
    </recommendedName>
</protein>
<keyword evidence="4" id="KW-1185">Reference proteome</keyword>
<keyword evidence="2" id="KW-1133">Transmembrane helix</keyword>
<dbReference type="AlphaFoldDB" id="A0AA36JF41"/>
<feature type="transmembrane region" description="Helical" evidence="2">
    <location>
        <begin position="445"/>
        <end position="464"/>
    </location>
</feature>
<feature type="region of interest" description="Disordered" evidence="1">
    <location>
        <begin position="701"/>
        <end position="725"/>
    </location>
</feature>
<feature type="region of interest" description="Disordered" evidence="1">
    <location>
        <begin position="606"/>
        <end position="653"/>
    </location>
</feature>
<feature type="compositionally biased region" description="Polar residues" evidence="1">
    <location>
        <begin position="622"/>
        <end position="634"/>
    </location>
</feature>
<dbReference type="Gene3D" id="2.30.42.10">
    <property type="match status" value="1"/>
</dbReference>
<gene>
    <name evidence="3" type="ORF">EVOR1521_LOCUS27367</name>
</gene>
<name>A0AA36JF41_9DINO</name>